<gene>
    <name evidence="5" type="ORF">GT348_02685</name>
</gene>
<feature type="binding site" evidence="3">
    <location>
        <position position="124"/>
    </location>
    <ligand>
        <name>substrate</name>
    </ligand>
</feature>
<dbReference type="KEGG" id="bomb:GT348_02685"/>
<comment type="cofactor">
    <cofactor evidence="3">
        <name>Zn(2+)</name>
        <dbReference type="ChEBI" id="CHEBI:29105"/>
    </cofactor>
    <text evidence="3">Binds 1 divalent metal cation per subunit.</text>
</comment>
<dbReference type="InterPro" id="IPR013658">
    <property type="entry name" value="SGL"/>
</dbReference>
<name>A0A6P1NFZ4_9PROT</name>
<dbReference type="GO" id="GO:0004341">
    <property type="term" value="F:gluconolactonase activity"/>
    <property type="evidence" value="ECO:0007669"/>
    <property type="project" value="TreeGrafter"/>
</dbReference>
<evidence type="ECO:0000259" key="4">
    <source>
        <dbReference type="Pfam" id="PF08450"/>
    </source>
</evidence>
<dbReference type="RefSeq" id="WP_160619416.1">
    <property type="nucleotide sequence ID" value="NZ_CP047652.1"/>
</dbReference>
<dbReference type="InterPro" id="IPR005511">
    <property type="entry name" value="SMP-30"/>
</dbReference>
<keyword evidence="6" id="KW-1185">Reference proteome</keyword>
<feature type="binding site" evidence="3">
    <location>
        <position position="104"/>
    </location>
    <ligand>
        <name>substrate</name>
    </ligand>
</feature>
<feature type="binding site" evidence="3">
    <location>
        <position position="106"/>
    </location>
    <ligand>
        <name>substrate</name>
    </ligand>
</feature>
<feature type="active site" description="Proton donor/acceptor" evidence="2">
    <location>
        <position position="202"/>
    </location>
</feature>
<dbReference type="EMBL" id="CP047652">
    <property type="protein sequence ID" value="QHI96358.1"/>
    <property type="molecule type" value="Genomic_DNA"/>
</dbReference>
<dbReference type="AlphaFoldDB" id="A0A6P1NFZ4"/>
<dbReference type="PRINTS" id="PR01790">
    <property type="entry name" value="SMP30FAMILY"/>
</dbReference>
<reference evidence="5 6" key="1">
    <citation type="submission" date="2020-01" db="EMBL/GenBank/DDBJ databases">
        <title>Genome sequencing of strain KACC 21507.</title>
        <authorList>
            <person name="Heo J."/>
            <person name="Kim S.-J."/>
            <person name="Kim J.-S."/>
            <person name="Hong S.-B."/>
            <person name="Kwon S.-W."/>
        </authorList>
    </citation>
    <scope>NUCLEOTIDE SEQUENCE [LARGE SCALE GENOMIC DNA]</scope>
    <source>
        <strain evidence="5 6">KACC 21507</strain>
    </source>
</reference>
<evidence type="ECO:0000313" key="6">
    <source>
        <dbReference type="Proteomes" id="UP000463975"/>
    </source>
</evidence>
<dbReference type="PANTHER" id="PTHR10907">
    <property type="entry name" value="REGUCALCIN"/>
    <property type="match status" value="1"/>
</dbReference>
<sequence length="302" mass="33170">MKTSEKNKPACVLDLKAQLGEGPIWIAKEKALYFVDIIGETLHRFNPTTQDLTSWKAPSRIAFILPVSNGSFLVGMPDGLHHFDAQKGAFSQACFIEPDKPGNRLNDGCVDQQGRIWFGTMDDDEEKKTGSIYRVEHKENSLQLSHWDEGYIVSNGPAVSPCGTVLYVSDSPQQRIYAFDLDKSGALKGKRLFATLDHGYPDGLVTDSQGNLWCGTFGGGRIVRFKPDGTELPFIPMPVSNVTKIAFGGDDYRTVFVTTARKGLSSEELAKEPLAGGLFAFRTDIAGTPQKSFLLNQTAKEL</sequence>
<dbReference type="Pfam" id="PF08450">
    <property type="entry name" value="SGL"/>
    <property type="match status" value="1"/>
</dbReference>
<evidence type="ECO:0000256" key="2">
    <source>
        <dbReference type="PIRSR" id="PIRSR605511-1"/>
    </source>
</evidence>
<dbReference type="GO" id="GO:0005509">
    <property type="term" value="F:calcium ion binding"/>
    <property type="evidence" value="ECO:0007669"/>
    <property type="project" value="TreeGrafter"/>
</dbReference>
<keyword evidence="3" id="KW-0479">Metal-binding</keyword>
<feature type="binding site" evidence="3">
    <location>
        <position position="21"/>
    </location>
    <ligand>
        <name>a divalent metal cation</name>
        <dbReference type="ChEBI" id="CHEBI:60240"/>
    </ligand>
</feature>
<dbReference type="PANTHER" id="PTHR10907:SF47">
    <property type="entry name" value="REGUCALCIN"/>
    <property type="match status" value="1"/>
</dbReference>
<feature type="binding site" evidence="3">
    <location>
        <position position="155"/>
    </location>
    <ligand>
        <name>a divalent metal cation</name>
        <dbReference type="ChEBI" id="CHEBI:60240"/>
    </ligand>
</feature>
<dbReference type="Proteomes" id="UP000463975">
    <property type="component" value="Chromosome"/>
</dbReference>
<feature type="domain" description="SMP-30/Gluconolactonase/LRE-like region" evidence="4">
    <location>
        <begin position="19"/>
        <end position="261"/>
    </location>
</feature>
<accession>A0A6P1NFZ4</accession>
<feature type="binding site" evidence="3">
    <location>
        <position position="202"/>
    </location>
    <ligand>
        <name>a divalent metal cation</name>
        <dbReference type="ChEBI" id="CHEBI:60240"/>
    </ligand>
</feature>
<evidence type="ECO:0000256" key="1">
    <source>
        <dbReference type="ARBA" id="ARBA00008853"/>
    </source>
</evidence>
<evidence type="ECO:0000313" key="5">
    <source>
        <dbReference type="EMBL" id="QHI96358.1"/>
    </source>
</evidence>
<organism evidence="5 6">
    <name type="scientific">Aristophania vespae</name>
    <dbReference type="NCBI Taxonomy" id="2697033"/>
    <lineage>
        <taxon>Bacteria</taxon>
        <taxon>Pseudomonadati</taxon>
        <taxon>Pseudomonadota</taxon>
        <taxon>Alphaproteobacteria</taxon>
        <taxon>Acetobacterales</taxon>
        <taxon>Acetobacteraceae</taxon>
        <taxon>Aristophania</taxon>
    </lineage>
</organism>
<dbReference type="SUPFAM" id="SSF63829">
    <property type="entry name" value="Calcium-dependent phosphotriesterase"/>
    <property type="match status" value="1"/>
</dbReference>
<evidence type="ECO:0000256" key="3">
    <source>
        <dbReference type="PIRSR" id="PIRSR605511-2"/>
    </source>
</evidence>
<comment type="similarity">
    <text evidence="1">Belongs to the SMP-30/CGR1 family.</text>
</comment>
<dbReference type="Gene3D" id="2.120.10.30">
    <property type="entry name" value="TolB, C-terminal domain"/>
    <property type="match status" value="1"/>
</dbReference>
<dbReference type="GO" id="GO:0019853">
    <property type="term" value="P:L-ascorbic acid biosynthetic process"/>
    <property type="evidence" value="ECO:0007669"/>
    <property type="project" value="TreeGrafter"/>
</dbReference>
<keyword evidence="3" id="KW-0862">Zinc</keyword>
<proteinExistence type="inferred from homology"/>
<protein>
    <submittedName>
        <fullName evidence="5">SMP-30/gluconolactonase/LRE family protein</fullName>
    </submittedName>
</protein>
<dbReference type="InterPro" id="IPR011042">
    <property type="entry name" value="6-blade_b-propeller_TolB-like"/>
</dbReference>